<dbReference type="Gene3D" id="2.30.40.10">
    <property type="entry name" value="Urease, subunit C, domain 1"/>
    <property type="match status" value="1"/>
</dbReference>
<dbReference type="EMBL" id="CAKKNT010000017">
    <property type="protein sequence ID" value="CAH0418851.1"/>
    <property type="molecule type" value="Genomic_DNA"/>
</dbReference>
<proteinExistence type="inferred from homology"/>
<keyword evidence="4 6" id="KW-0464">Manganese</keyword>
<accession>A0ABN8BQF5</accession>
<feature type="domain" description="Amidohydrolase-related" evidence="7">
    <location>
        <begin position="58"/>
        <end position="338"/>
    </location>
</feature>
<evidence type="ECO:0000256" key="1">
    <source>
        <dbReference type="ARBA" id="ARBA00006773"/>
    </source>
</evidence>
<sequence length="558" mass="60024">MPEQTITVDQKIVNAQILDVFNLTFTPTTIWILADKIYALGEQPDLVAREIFDANGKTIVPGFIDAHMHIESSLLSPVEFGKLALKRGITTIFADPHEIANVQGTAGLDYFLAEGLKSPIDIQYMLPSSVPAVSFENAGAKLTAADLKPYYQAPNVGGLAEVMDFPALANADADMLAKIADAKAAGKQIDGHTAGLKGAQLNIYRHYGITTDHEARTAQEALERVAAGFYVYLREGTVERDLEKLLPAVTVDNYHRFAFCTDDKTVVDMFNEGGVDYNIQKAIALGMYPAMAYTLASFNGAQSHAITDLGAIAPGFKADLVVLEDVESVAIHRVMKAGIWQADNETQTTPWPYTSMNYTIGDLTLPIATGRARVIGIIPNHIDTESLILEVPTANGNFVADFEQDLAKIVVVERHRNLPNTGVGIVKGFQFKAGQHGAIASSVAHDSHNLIAAGTDDHLITKAIDAIGAVGGGLAVVNAAGEVTCLPLPIGGLVSAENYQTVWANYHELLGAFTQISTAEYDPFITLSFLALPVIPSLKITDQGLFDFETFSFVSCEV</sequence>
<dbReference type="HAMAP" id="MF_01518">
    <property type="entry name" value="Adenine_deamin"/>
    <property type="match status" value="1"/>
</dbReference>
<dbReference type="NCBIfam" id="TIGR01178">
    <property type="entry name" value="ade"/>
    <property type="match status" value="1"/>
</dbReference>
<evidence type="ECO:0000313" key="10">
    <source>
        <dbReference type="Proteomes" id="UP000789719"/>
    </source>
</evidence>
<dbReference type="GO" id="GO:0000034">
    <property type="term" value="F:adenine deaminase activity"/>
    <property type="evidence" value="ECO:0007669"/>
    <property type="project" value="UniProtKB-EC"/>
</dbReference>
<dbReference type="InterPro" id="IPR011059">
    <property type="entry name" value="Metal-dep_hydrolase_composite"/>
</dbReference>
<evidence type="ECO:0000256" key="3">
    <source>
        <dbReference type="ARBA" id="ARBA00022801"/>
    </source>
</evidence>
<gene>
    <name evidence="9" type="primary">adeC</name>
    <name evidence="6" type="synonym">ade</name>
    <name evidence="9" type="ORF">WGH24286_01293</name>
</gene>
<dbReference type="InterPro" id="IPR006680">
    <property type="entry name" value="Amidohydro-rel"/>
</dbReference>
<dbReference type="Pfam" id="PF13382">
    <property type="entry name" value="Adenine_deam_C"/>
    <property type="match status" value="1"/>
</dbReference>
<evidence type="ECO:0000259" key="7">
    <source>
        <dbReference type="Pfam" id="PF01979"/>
    </source>
</evidence>
<dbReference type="InterPro" id="IPR032466">
    <property type="entry name" value="Metal_Hydrolase"/>
</dbReference>
<evidence type="ECO:0000256" key="2">
    <source>
        <dbReference type="ARBA" id="ARBA00012782"/>
    </source>
</evidence>
<comment type="catalytic activity">
    <reaction evidence="5 6">
        <text>adenine + H2O + H(+) = hypoxanthine + NH4(+)</text>
        <dbReference type="Rhea" id="RHEA:23688"/>
        <dbReference type="ChEBI" id="CHEBI:15377"/>
        <dbReference type="ChEBI" id="CHEBI:15378"/>
        <dbReference type="ChEBI" id="CHEBI:16708"/>
        <dbReference type="ChEBI" id="CHEBI:17368"/>
        <dbReference type="ChEBI" id="CHEBI:28938"/>
        <dbReference type="EC" id="3.5.4.2"/>
    </reaction>
</comment>
<evidence type="ECO:0000256" key="6">
    <source>
        <dbReference type="HAMAP-Rule" id="MF_01518"/>
    </source>
</evidence>
<name>A0ABN8BQF5_9LACO</name>
<dbReference type="PANTHER" id="PTHR11113:SF2">
    <property type="entry name" value="ADENINE DEAMINASE"/>
    <property type="match status" value="1"/>
</dbReference>
<organism evidence="9 10">
    <name type="scientific">Periweissella ghanensis</name>
    <dbReference type="NCBI Taxonomy" id="467997"/>
    <lineage>
        <taxon>Bacteria</taxon>
        <taxon>Bacillati</taxon>
        <taxon>Bacillota</taxon>
        <taxon>Bacilli</taxon>
        <taxon>Lactobacillales</taxon>
        <taxon>Lactobacillaceae</taxon>
        <taxon>Periweissella</taxon>
    </lineage>
</organism>
<evidence type="ECO:0000313" key="9">
    <source>
        <dbReference type="EMBL" id="CAH0418851.1"/>
    </source>
</evidence>
<feature type="domain" description="Adenine deaminase C-terminal" evidence="8">
    <location>
        <begin position="384"/>
        <end position="551"/>
    </location>
</feature>
<comment type="similarity">
    <text evidence="1 6">Belongs to the metallo-dependent hydrolases superfamily. Adenine deaminase family.</text>
</comment>
<evidence type="ECO:0000256" key="4">
    <source>
        <dbReference type="ARBA" id="ARBA00023211"/>
    </source>
</evidence>
<dbReference type="CDD" id="cd01295">
    <property type="entry name" value="AdeC"/>
    <property type="match status" value="1"/>
</dbReference>
<dbReference type="Gene3D" id="3.20.20.140">
    <property type="entry name" value="Metal-dependent hydrolases"/>
    <property type="match status" value="1"/>
</dbReference>
<dbReference type="PANTHER" id="PTHR11113">
    <property type="entry name" value="N-ACETYLGLUCOSAMINE-6-PHOSPHATE DEACETYLASE"/>
    <property type="match status" value="1"/>
</dbReference>
<protein>
    <recommendedName>
        <fullName evidence="2 6">Adenine deaminase</fullName>
        <shortName evidence="6">Adenase</shortName>
        <shortName evidence="6">Adenine aminase</shortName>
        <ecNumber evidence="2 6">3.5.4.2</ecNumber>
    </recommendedName>
</protein>
<dbReference type="SUPFAM" id="SSF51556">
    <property type="entry name" value="Metallo-dependent hydrolases"/>
    <property type="match status" value="1"/>
</dbReference>
<dbReference type="Proteomes" id="UP000789719">
    <property type="component" value="Unassembled WGS sequence"/>
</dbReference>
<evidence type="ECO:0000259" key="8">
    <source>
        <dbReference type="Pfam" id="PF13382"/>
    </source>
</evidence>
<evidence type="ECO:0000256" key="5">
    <source>
        <dbReference type="ARBA" id="ARBA00047720"/>
    </source>
</evidence>
<keyword evidence="3 6" id="KW-0378">Hydrolase</keyword>
<comment type="cofactor">
    <cofactor evidence="6">
        <name>Mn(2+)</name>
        <dbReference type="ChEBI" id="CHEBI:29035"/>
    </cofactor>
</comment>
<reference evidence="9 10" key="1">
    <citation type="submission" date="2021-11" db="EMBL/GenBank/DDBJ databases">
        <authorList>
            <person name="Depoorter E."/>
        </authorList>
    </citation>
    <scope>NUCLEOTIDE SEQUENCE [LARGE SCALE GENOMIC DNA]</scope>
    <source>
        <strain evidence="9 10">LMG 24286</strain>
    </source>
</reference>
<dbReference type="RefSeq" id="WP_230098934.1">
    <property type="nucleotide sequence ID" value="NZ_CAKKNT010000017.1"/>
</dbReference>
<dbReference type="Pfam" id="PF01979">
    <property type="entry name" value="Amidohydro_1"/>
    <property type="match status" value="1"/>
</dbReference>
<comment type="caution">
    <text evidence="9">The sequence shown here is derived from an EMBL/GenBank/DDBJ whole genome shotgun (WGS) entry which is preliminary data.</text>
</comment>
<dbReference type="SUPFAM" id="SSF51338">
    <property type="entry name" value="Composite domain of metallo-dependent hydrolases"/>
    <property type="match status" value="1"/>
</dbReference>
<dbReference type="InterPro" id="IPR006679">
    <property type="entry name" value="Adenine_deam"/>
</dbReference>
<dbReference type="EC" id="3.5.4.2" evidence="2 6"/>
<keyword evidence="10" id="KW-1185">Reference proteome</keyword>
<dbReference type="InterPro" id="IPR026912">
    <property type="entry name" value="Adenine_deam_C"/>
</dbReference>